<dbReference type="GO" id="GO:0006516">
    <property type="term" value="P:glycoprotein catabolic process"/>
    <property type="evidence" value="ECO:0007669"/>
    <property type="project" value="TreeGrafter"/>
</dbReference>
<keyword evidence="10" id="KW-0325">Glycoprotein</keyword>
<evidence type="ECO:0000256" key="3">
    <source>
        <dbReference type="ARBA" id="ARBA00004613"/>
    </source>
</evidence>
<keyword evidence="9" id="KW-0378">Hydrolase</keyword>
<dbReference type="InterPro" id="IPR013783">
    <property type="entry name" value="Ig-like_fold"/>
</dbReference>
<dbReference type="InterPro" id="IPR006102">
    <property type="entry name" value="Ig-like_GH2"/>
</dbReference>
<dbReference type="GO" id="GO:0004567">
    <property type="term" value="F:beta-mannosidase activity"/>
    <property type="evidence" value="ECO:0007669"/>
    <property type="project" value="UniProtKB-EC"/>
</dbReference>
<dbReference type="InterPro" id="IPR041447">
    <property type="entry name" value="Mannosidase_ig"/>
</dbReference>
<comment type="caution">
    <text evidence="20">The sequence shown here is derived from an EMBL/GenBank/DDBJ whole genome shotgun (WGS) entry which is preliminary data.</text>
</comment>
<dbReference type="Gene3D" id="2.60.120.260">
    <property type="entry name" value="Galactose-binding domain-like"/>
    <property type="match status" value="1"/>
</dbReference>
<feature type="domain" description="Beta-mannosidase-like galactose-binding" evidence="19">
    <location>
        <begin position="12"/>
        <end position="189"/>
    </location>
</feature>
<proteinExistence type="inferred from homology"/>
<evidence type="ECO:0000256" key="13">
    <source>
        <dbReference type="ARBA" id="ARBA00038429"/>
    </source>
</evidence>
<keyword evidence="11" id="KW-0458">Lysosome</keyword>
<dbReference type="InterPro" id="IPR017853">
    <property type="entry name" value="GH"/>
</dbReference>
<comment type="pathway">
    <text evidence="4">Glycan metabolism; N-glycan degradation.</text>
</comment>
<dbReference type="PANTHER" id="PTHR43730:SF1">
    <property type="entry name" value="BETA-MANNOSIDASE"/>
    <property type="match status" value="1"/>
</dbReference>
<dbReference type="EMBL" id="BMFV01000021">
    <property type="protein sequence ID" value="GGH84427.1"/>
    <property type="molecule type" value="Genomic_DNA"/>
</dbReference>
<evidence type="ECO:0000313" key="20">
    <source>
        <dbReference type="EMBL" id="GGH84427.1"/>
    </source>
</evidence>
<reference evidence="20" key="1">
    <citation type="journal article" date="2014" name="Int. J. Syst. Evol. Microbiol.">
        <title>Complete genome sequence of Corynebacterium casei LMG S-19264T (=DSM 44701T), isolated from a smear-ripened cheese.</title>
        <authorList>
            <consortium name="US DOE Joint Genome Institute (JGI-PGF)"/>
            <person name="Walter F."/>
            <person name="Albersmeier A."/>
            <person name="Kalinowski J."/>
            <person name="Ruckert C."/>
        </authorList>
    </citation>
    <scope>NUCLEOTIDE SEQUENCE</scope>
    <source>
        <strain evidence="20">CGMCC 1.12777</strain>
    </source>
</reference>
<organism evidence="20 21">
    <name type="scientific">Pullulanibacillus pueri</name>
    <dbReference type="NCBI Taxonomy" id="1437324"/>
    <lineage>
        <taxon>Bacteria</taxon>
        <taxon>Bacillati</taxon>
        <taxon>Bacillota</taxon>
        <taxon>Bacilli</taxon>
        <taxon>Bacillales</taxon>
        <taxon>Sporolactobacillaceae</taxon>
        <taxon>Pullulanibacillus</taxon>
    </lineage>
</organism>
<evidence type="ECO:0000256" key="12">
    <source>
        <dbReference type="ARBA" id="ARBA00023295"/>
    </source>
</evidence>
<evidence type="ECO:0000256" key="6">
    <source>
        <dbReference type="ARBA" id="ARBA00012754"/>
    </source>
</evidence>
<dbReference type="FunFam" id="2.60.120.260:FF:000060">
    <property type="entry name" value="Probable beta-mannosidase"/>
    <property type="match status" value="1"/>
</dbReference>
<gene>
    <name evidence="20" type="ORF">GCM10007096_27480</name>
</gene>
<feature type="domain" description="Mannosidase Ig/CBM-like" evidence="18">
    <location>
        <begin position="671"/>
        <end position="758"/>
    </location>
</feature>
<evidence type="ECO:0000256" key="7">
    <source>
        <dbReference type="ARBA" id="ARBA00022525"/>
    </source>
</evidence>
<dbReference type="Pfam" id="PF00703">
    <property type="entry name" value="Glyco_hydro_2"/>
    <property type="match status" value="1"/>
</dbReference>
<dbReference type="SUPFAM" id="SSF51445">
    <property type="entry name" value="(Trans)glycosidases"/>
    <property type="match status" value="1"/>
</dbReference>
<dbReference type="InterPro" id="IPR041625">
    <property type="entry name" value="Beta-mannosidase_Ig"/>
</dbReference>
<dbReference type="FunFam" id="3.20.20.80:FF:000050">
    <property type="entry name" value="Beta-mannosidase B"/>
    <property type="match status" value="1"/>
</dbReference>
<dbReference type="InterPro" id="IPR054593">
    <property type="entry name" value="Beta-mannosidase-like_N2"/>
</dbReference>
<dbReference type="GO" id="GO:0005576">
    <property type="term" value="C:extracellular region"/>
    <property type="evidence" value="ECO:0007669"/>
    <property type="project" value="UniProtKB-SubCell"/>
</dbReference>
<evidence type="ECO:0000256" key="4">
    <source>
        <dbReference type="ARBA" id="ARBA00004740"/>
    </source>
</evidence>
<evidence type="ECO:0000256" key="10">
    <source>
        <dbReference type="ARBA" id="ARBA00023180"/>
    </source>
</evidence>
<comment type="similarity">
    <text evidence="13">Belongs to the glycosyl hydrolase 2 family. Beta-mannosidase B subfamily.</text>
</comment>
<comment type="subunit">
    <text evidence="5">Homodimer.</text>
</comment>
<evidence type="ECO:0000259" key="18">
    <source>
        <dbReference type="Pfam" id="PF17786"/>
    </source>
</evidence>
<dbReference type="PANTHER" id="PTHR43730">
    <property type="entry name" value="BETA-MANNOSIDASE"/>
    <property type="match status" value="1"/>
</dbReference>
<comment type="subcellular location">
    <subcellularLocation>
        <location evidence="2">Lysosome</location>
    </subcellularLocation>
    <subcellularLocation>
        <location evidence="3">Secreted</location>
    </subcellularLocation>
</comment>
<keyword evidence="21" id="KW-1185">Reference proteome</keyword>
<evidence type="ECO:0000256" key="11">
    <source>
        <dbReference type="ARBA" id="ARBA00023228"/>
    </source>
</evidence>
<comment type="catalytic activity">
    <reaction evidence="1">
        <text>Hydrolysis of terminal, non-reducing beta-D-mannose residues in beta-D-mannosides.</text>
        <dbReference type="EC" id="3.2.1.25"/>
    </reaction>
</comment>
<dbReference type="Gene3D" id="2.60.40.10">
    <property type="entry name" value="Immunoglobulins"/>
    <property type="match status" value="3"/>
</dbReference>
<dbReference type="Pfam" id="PF22666">
    <property type="entry name" value="Glyco_hydro_2_N2"/>
    <property type="match status" value="1"/>
</dbReference>
<evidence type="ECO:0000256" key="9">
    <source>
        <dbReference type="ARBA" id="ARBA00022801"/>
    </source>
</evidence>
<sequence>MVEVKQHVLNEWQFKASNTLEWLPAKVPGCVHTDLLENKKIPDPFYGKNERDLQWIDKQDWEYETTFAVSEDVLNREHVHLVFEGLDTYADVFLNGEKLFFADNMFRTWKADVKSLLRKEKNTLKVYFHSPINKGLVKLAQQGYDLPAGNDVSEIGEIGDKRVSVFTRKAPYHFGWDWGPRFVTSGIWKDVYLEGWDHSRITDLYIKQNEINASLAKVTAVIEIECSADFVGKVNVSTEGLSLEKEVSLDKGTHVIELDGEIAQPKLWWSNGLGEPHLYDFTASLSDKDQEYSSKTVKTGLRSLRLVTEKDKDGSSFYFELNGVPVFAKGANHIPNDSFLTSIDDERYRYEIQSAAASNMNMLRVWGGGIYEYDVFYELCDAYGILVWQDFMFACSMYPGDQAFLENVKIEAEENIRRLRNHPSIALWCGNNEMDTAWSHYDENAGWGWKEQYEPELREKIWKDYEAVFHEILPQAIEKHTPGTAYWPSSPMQALTGDIHQHATNDSPHGDIHYWGVWHNVEPFENYNVKIGRFMSEYGFQSFPEEKTVRTYAEEEDMALESEVMLQHQRSGAGNRLIKEYMEQYFNEAKDFPSFLYMSQVQQAEAIKMAIEAHRRKMPFTMGSLYWQMNDCWPVASWSSMDYYGRWKALQYYAKRSFQDVIVSIDGRDHQVKIYTVSDKLDAIKGTLSIKLLNFKGDTLNEWHEEITVASNTSQVVWEKTEEQVLGNHSPQETFLSIELQSEDEMLDNKEHYFVPLKALNLPTPTLSVTEVEGSQGTQFTIETDVLAKQVWLSAEEDGVFTDNFFDLIPGKPITIEFTKQVAGERLFVAAKPGKVAVQSMKDFIKE</sequence>
<name>A0A8J3EMU0_9BACL</name>
<dbReference type="EC" id="3.2.1.25" evidence="6"/>
<accession>A0A8J3EMU0</accession>
<dbReference type="SUPFAM" id="SSF49785">
    <property type="entry name" value="Galactose-binding domain-like"/>
    <property type="match status" value="1"/>
</dbReference>
<evidence type="ECO:0000259" key="16">
    <source>
        <dbReference type="Pfam" id="PF00703"/>
    </source>
</evidence>
<dbReference type="Gene3D" id="3.20.20.80">
    <property type="entry name" value="Glycosidases"/>
    <property type="match status" value="1"/>
</dbReference>
<keyword evidence="8" id="KW-0732">Signal</keyword>
<evidence type="ECO:0000259" key="17">
    <source>
        <dbReference type="Pfam" id="PF17753"/>
    </source>
</evidence>
<evidence type="ECO:0000256" key="1">
    <source>
        <dbReference type="ARBA" id="ARBA00000829"/>
    </source>
</evidence>
<feature type="domain" description="Glycoside hydrolase family 2 immunoglobulin-like beta-sandwich" evidence="16">
    <location>
        <begin position="200"/>
        <end position="302"/>
    </location>
</feature>
<dbReference type="InterPro" id="IPR036156">
    <property type="entry name" value="Beta-gal/glucu_dom_sf"/>
</dbReference>
<evidence type="ECO:0000313" key="21">
    <source>
        <dbReference type="Proteomes" id="UP000656813"/>
    </source>
</evidence>
<evidence type="ECO:0000256" key="5">
    <source>
        <dbReference type="ARBA" id="ARBA00011738"/>
    </source>
</evidence>
<dbReference type="Pfam" id="PF17786">
    <property type="entry name" value="Mannosidase_ig"/>
    <property type="match status" value="1"/>
</dbReference>
<dbReference type="Pfam" id="PF17753">
    <property type="entry name" value="Ig_mannosidase"/>
    <property type="match status" value="1"/>
</dbReference>
<evidence type="ECO:0000256" key="15">
    <source>
        <dbReference type="ARBA" id="ARBA00041614"/>
    </source>
</evidence>
<evidence type="ECO:0000256" key="2">
    <source>
        <dbReference type="ARBA" id="ARBA00004371"/>
    </source>
</evidence>
<protein>
    <recommendedName>
        <fullName evidence="14">Beta-mannosidase B</fullName>
        <ecNumber evidence="6">3.2.1.25</ecNumber>
    </recommendedName>
    <alternativeName>
        <fullName evidence="15">Mannanase B</fullName>
    </alternativeName>
</protein>
<dbReference type="InterPro" id="IPR008979">
    <property type="entry name" value="Galactose-bd-like_sf"/>
</dbReference>
<dbReference type="InterPro" id="IPR050887">
    <property type="entry name" value="Beta-mannosidase_GH2"/>
</dbReference>
<dbReference type="RefSeq" id="WP_229745600.1">
    <property type="nucleotide sequence ID" value="NZ_BMFV01000021.1"/>
</dbReference>
<dbReference type="AlphaFoldDB" id="A0A8J3EMU0"/>
<evidence type="ECO:0000256" key="14">
    <source>
        <dbReference type="ARBA" id="ARBA00041069"/>
    </source>
</evidence>
<dbReference type="GO" id="GO:0005764">
    <property type="term" value="C:lysosome"/>
    <property type="evidence" value="ECO:0007669"/>
    <property type="project" value="UniProtKB-SubCell"/>
</dbReference>
<dbReference type="GO" id="GO:0005975">
    <property type="term" value="P:carbohydrate metabolic process"/>
    <property type="evidence" value="ECO:0007669"/>
    <property type="project" value="InterPro"/>
</dbReference>
<keyword evidence="12" id="KW-0326">Glycosidase</keyword>
<evidence type="ECO:0000259" key="19">
    <source>
        <dbReference type="Pfam" id="PF22666"/>
    </source>
</evidence>
<dbReference type="SUPFAM" id="SSF49303">
    <property type="entry name" value="beta-Galactosidase/glucuronidase domain"/>
    <property type="match status" value="3"/>
</dbReference>
<dbReference type="Proteomes" id="UP000656813">
    <property type="component" value="Unassembled WGS sequence"/>
</dbReference>
<keyword evidence="7" id="KW-0964">Secreted</keyword>
<reference evidence="20" key="2">
    <citation type="submission" date="2020-09" db="EMBL/GenBank/DDBJ databases">
        <authorList>
            <person name="Sun Q."/>
            <person name="Zhou Y."/>
        </authorList>
    </citation>
    <scope>NUCLEOTIDE SEQUENCE</scope>
    <source>
        <strain evidence="20">CGMCC 1.12777</strain>
    </source>
</reference>
<feature type="domain" description="Beta-mannosidase Ig-fold" evidence="17">
    <location>
        <begin position="762"/>
        <end position="843"/>
    </location>
</feature>
<evidence type="ECO:0000256" key="8">
    <source>
        <dbReference type="ARBA" id="ARBA00022729"/>
    </source>
</evidence>